<reference evidence="2 3" key="1">
    <citation type="journal article" date="2020" name="ISME J.">
        <title>Uncovering the hidden diversity of litter-decomposition mechanisms in mushroom-forming fungi.</title>
        <authorList>
            <person name="Floudas D."/>
            <person name="Bentzer J."/>
            <person name="Ahren D."/>
            <person name="Johansson T."/>
            <person name="Persson P."/>
            <person name="Tunlid A."/>
        </authorList>
    </citation>
    <scope>NUCLEOTIDE SEQUENCE [LARGE SCALE GENOMIC DNA]</scope>
    <source>
        <strain evidence="2 3">CBS 406.79</strain>
    </source>
</reference>
<dbReference type="Proteomes" id="UP000518752">
    <property type="component" value="Unassembled WGS sequence"/>
</dbReference>
<evidence type="ECO:0000313" key="2">
    <source>
        <dbReference type="EMBL" id="KAF5370417.1"/>
    </source>
</evidence>
<feature type="transmembrane region" description="Helical" evidence="1">
    <location>
        <begin position="111"/>
        <end position="130"/>
    </location>
</feature>
<dbReference type="EMBL" id="JAACJN010000122">
    <property type="protein sequence ID" value="KAF5370417.1"/>
    <property type="molecule type" value="Genomic_DNA"/>
</dbReference>
<feature type="transmembrane region" description="Helical" evidence="1">
    <location>
        <begin position="224"/>
        <end position="245"/>
    </location>
</feature>
<accession>A0A8H5LUV0</accession>
<dbReference type="AlphaFoldDB" id="A0A8H5LUV0"/>
<feature type="transmembrane region" description="Helical" evidence="1">
    <location>
        <begin position="199"/>
        <end position="218"/>
    </location>
</feature>
<evidence type="ECO:0000313" key="3">
    <source>
        <dbReference type="Proteomes" id="UP000518752"/>
    </source>
</evidence>
<keyword evidence="3" id="KW-1185">Reference proteome</keyword>
<name>A0A8H5LUV0_9AGAR</name>
<organism evidence="2 3">
    <name type="scientific">Collybiopsis confluens</name>
    <dbReference type="NCBI Taxonomy" id="2823264"/>
    <lineage>
        <taxon>Eukaryota</taxon>
        <taxon>Fungi</taxon>
        <taxon>Dikarya</taxon>
        <taxon>Basidiomycota</taxon>
        <taxon>Agaricomycotina</taxon>
        <taxon>Agaricomycetes</taxon>
        <taxon>Agaricomycetidae</taxon>
        <taxon>Agaricales</taxon>
        <taxon>Marasmiineae</taxon>
        <taxon>Omphalotaceae</taxon>
        <taxon>Collybiopsis</taxon>
    </lineage>
</organism>
<sequence>MGDPDLSLAVDLQVVTYVTVSFLTLLFYDWIICFNQEGKGHTYMDVEVEFDQGPVLDSEIYAVCGVDNCERLASTCDLMTVNTVLSGSIIGMANLILMLRTYSLYNKSRKILAIFALSWISVGVVCGWAVNRYTDSFHVTQSSNSCFVSNEPKIGLVTYISLLGAEVVITLLTVWKTFDSYLKSGFHFGQAISMVYCEGLYFYFLIIPFTIANTAIIVSVSDGLLALLSSPLTVMHAILCCRLVLHVREVTERSEEGAADDSDELLPTFIIEVIEPYMSGKGPRYYV</sequence>
<proteinExistence type="predicted"/>
<keyword evidence="1" id="KW-0472">Membrane</keyword>
<comment type="caution">
    <text evidence="2">The sequence shown here is derived from an EMBL/GenBank/DDBJ whole genome shotgun (WGS) entry which is preliminary data.</text>
</comment>
<evidence type="ECO:0000256" key="1">
    <source>
        <dbReference type="SAM" id="Phobius"/>
    </source>
</evidence>
<dbReference type="OrthoDB" id="3350812at2759"/>
<feature type="transmembrane region" description="Helical" evidence="1">
    <location>
        <begin position="156"/>
        <end position="178"/>
    </location>
</feature>
<protein>
    <submittedName>
        <fullName evidence="2">Uncharacterized protein</fullName>
    </submittedName>
</protein>
<keyword evidence="1" id="KW-1133">Transmembrane helix</keyword>
<gene>
    <name evidence="2" type="ORF">D9757_013140</name>
</gene>
<keyword evidence="1" id="KW-0812">Transmembrane</keyword>